<dbReference type="KEGG" id="pno:SNOG_04994"/>
<evidence type="ECO:0000313" key="1">
    <source>
        <dbReference type="EMBL" id="EAT87385.1"/>
    </source>
</evidence>
<protein>
    <submittedName>
        <fullName evidence="1">Uncharacterized protein</fullName>
    </submittedName>
</protein>
<organism evidence="1 2">
    <name type="scientific">Phaeosphaeria nodorum (strain SN15 / ATCC MYA-4574 / FGSC 10173)</name>
    <name type="common">Glume blotch fungus</name>
    <name type="synonym">Parastagonospora nodorum</name>
    <dbReference type="NCBI Taxonomy" id="321614"/>
    <lineage>
        <taxon>Eukaryota</taxon>
        <taxon>Fungi</taxon>
        <taxon>Dikarya</taxon>
        <taxon>Ascomycota</taxon>
        <taxon>Pezizomycotina</taxon>
        <taxon>Dothideomycetes</taxon>
        <taxon>Pleosporomycetidae</taxon>
        <taxon>Pleosporales</taxon>
        <taxon>Pleosporineae</taxon>
        <taxon>Phaeosphaeriaceae</taxon>
        <taxon>Parastagonospora</taxon>
    </lineage>
</organism>
<dbReference type="EMBL" id="CH445331">
    <property type="protein sequence ID" value="EAT87385.1"/>
    <property type="molecule type" value="Genomic_DNA"/>
</dbReference>
<dbReference type="Proteomes" id="UP000001055">
    <property type="component" value="Unassembled WGS sequence"/>
</dbReference>
<dbReference type="AlphaFoldDB" id="Q0UTC0"/>
<accession>Q0UTC0</accession>
<name>Q0UTC0_PHANO</name>
<dbReference type="InParanoid" id="Q0UTC0"/>
<dbReference type="RefSeq" id="XP_001795407.1">
    <property type="nucleotide sequence ID" value="XM_001795355.1"/>
</dbReference>
<reference evidence="2" key="1">
    <citation type="journal article" date="2007" name="Plant Cell">
        <title>Dothideomycete-plant interactions illuminated by genome sequencing and EST analysis of the wheat pathogen Stagonospora nodorum.</title>
        <authorList>
            <person name="Hane J.K."/>
            <person name="Lowe R.G."/>
            <person name="Solomon P.S."/>
            <person name="Tan K.C."/>
            <person name="Schoch C.L."/>
            <person name="Spatafora J.W."/>
            <person name="Crous P.W."/>
            <person name="Kodira C."/>
            <person name="Birren B.W."/>
            <person name="Galagan J.E."/>
            <person name="Torriani S.F."/>
            <person name="McDonald B.A."/>
            <person name="Oliver R.P."/>
        </authorList>
    </citation>
    <scope>NUCLEOTIDE SEQUENCE [LARGE SCALE GENOMIC DNA]</scope>
    <source>
        <strain evidence="2">SN15 / ATCC MYA-4574 / FGSC 10173</strain>
    </source>
</reference>
<sequence length="70" mass="7942">MARKVAKEPQMRPFADEHFPASRMQERIECVCLLYNGTSTAEYGGLGDERWYFSDTSLCRTRHDPSGALG</sequence>
<evidence type="ECO:0000313" key="2">
    <source>
        <dbReference type="Proteomes" id="UP000001055"/>
    </source>
</evidence>
<dbReference type="GeneID" id="5972282"/>
<gene>
    <name evidence="1" type="ORF">SNOG_04994</name>
</gene>
<proteinExistence type="predicted"/>